<dbReference type="eggNOG" id="ENOG502ZA0Q">
    <property type="taxonomic scope" value="Bacteria"/>
</dbReference>
<evidence type="ECO:0000313" key="2">
    <source>
        <dbReference type="Proteomes" id="UP000002207"/>
    </source>
</evidence>
<evidence type="ECO:0000313" key="1">
    <source>
        <dbReference type="EMBL" id="ACO31788.1"/>
    </source>
</evidence>
<dbReference type="Proteomes" id="UP000002207">
    <property type="component" value="Chromosome"/>
</dbReference>
<dbReference type="OrthoDB" id="9149606at2"/>
<reference evidence="1 2" key="1">
    <citation type="journal article" date="2009" name="Appl. Environ. Microbiol.">
        <title>Three genomes from the phylum Acidobacteria provide insight into the lifestyles of these microorganisms in soils.</title>
        <authorList>
            <person name="Ward N.L."/>
            <person name="Challacombe J.F."/>
            <person name="Janssen P.H."/>
            <person name="Henrissat B."/>
            <person name="Coutinho P.M."/>
            <person name="Wu M."/>
            <person name="Xie G."/>
            <person name="Haft D.H."/>
            <person name="Sait M."/>
            <person name="Badger J."/>
            <person name="Barabote R.D."/>
            <person name="Bradley B."/>
            <person name="Brettin T.S."/>
            <person name="Brinkac L.M."/>
            <person name="Bruce D."/>
            <person name="Creasy T."/>
            <person name="Daugherty S.C."/>
            <person name="Davidsen T.M."/>
            <person name="DeBoy R.T."/>
            <person name="Detter J.C."/>
            <person name="Dodson R.J."/>
            <person name="Durkin A.S."/>
            <person name="Ganapathy A."/>
            <person name="Gwinn-Giglio M."/>
            <person name="Han C.S."/>
            <person name="Khouri H."/>
            <person name="Kiss H."/>
            <person name="Kothari S.P."/>
            <person name="Madupu R."/>
            <person name="Nelson K.E."/>
            <person name="Nelson W.C."/>
            <person name="Paulsen I."/>
            <person name="Penn K."/>
            <person name="Ren Q."/>
            <person name="Rosovitz M.J."/>
            <person name="Selengut J.D."/>
            <person name="Shrivastava S."/>
            <person name="Sullivan S.A."/>
            <person name="Tapia R."/>
            <person name="Thompson L.S."/>
            <person name="Watkins K.L."/>
            <person name="Yang Q."/>
            <person name="Yu C."/>
            <person name="Zafar N."/>
            <person name="Zhou L."/>
            <person name="Kuske C.R."/>
        </authorList>
    </citation>
    <scope>NUCLEOTIDE SEQUENCE [LARGE SCALE GENOMIC DNA]</scope>
    <source>
        <strain evidence="2">ATCC 51196 / DSM 11244 / BCRC 80197 / JCM 7670 / NBRC 15755 / NCIMB 13165 / 161</strain>
    </source>
</reference>
<accession>C1F5R4</accession>
<protein>
    <submittedName>
        <fullName evidence="1">Uncharacterized protein</fullName>
    </submittedName>
</protein>
<dbReference type="EMBL" id="CP001472">
    <property type="protein sequence ID" value="ACO31788.1"/>
    <property type="molecule type" value="Genomic_DNA"/>
</dbReference>
<gene>
    <name evidence="1" type="ordered locus">ACP_3247</name>
</gene>
<name>C1F5R4_ACIC5</name>
<dbReference type="KEGG" id="aca:ACP_3247"/>
<proteinExistence type="predicted"/>
<sequence length="561" mass="64256">MSESFHTSSNLHHELLDSVDESLKADPTFASNLNVHGMYETMRFVLRLSPRNHELLEMVPVDGIVLSRLPPEAVQAFSTYLHETVHWWQHVGSSSGLVFSLSYLAQCHSSLGELRTILATIGKKKSLKRYTDDVLKREGPSAQAKLAVANVAVNNALDVEYYKFYAYSPHENIGWMFKEPHFESVGHGYFVVYSHLLGILSEVIDPDHVVVPHGNWSKEILRLRAERIEGYFWRSPVRLPAVGLKAIFEGQARFTQLNFLDGTRERPLSCAEWKDAGYLSGIYVEAFESFLKLSESQWPETLEDPLVALFLLICDVAINPTRGFPLPVEVFEDLIRDVDVGVRFTVLCQTAAQLPHLKDRITQYSREEYISVSEELTKRAGYDPPIAALKAFAQWFEQARGLAKLMEEYESFHYDPTNFPIRVFVSHFLAFCKDRLDHPEFFCWAGTYMSGQRSMSNWQALWLRHLSLFSDRGDKHGVFPRKHPGRSDEAVKGMFKQFFRTLPLYDLTRQWLLKDGPFVTDFDWMAENPDKSGSEALADHVFKQVYGVTLGEFEIIQPKAP</sequence>
<keyword evidence="2" id="KW-1185">Reference proteome</keyword>
<dbReference type="AlphaFoldDB" id="C1F5R4"/>
<dbReference type="HOGENOM" id="CLU_497605_0_0_0"/>
<dbReference type="InParanoid" id="C1F5R4"/>
<dbReference type="STRING" id="240015.ACP_3247"/>
<organism evidence="1 2">
    <name type="scientific">Acidobacterium capsulatum (strain ATCC 51196 / DSM 11244 / BCRC 80197 / JCM 7670 / NBRC 15755 / NCIMB 13165 / 161)</name>
    <dbReference type="NCBI Taxonomy" id="240015"/>
    <lineage>
        <taxon>Bacteria</taxon>
        <taxon>Pseudomonadati</taxon>
        <taxon>Acidobacteriota</taxon>
        <taxon>Terriglobia</taxon>
        <taxon>Terriglobales</taxon>
        <taxon>Acidobacteriaceae</taxon>
        <taxon>Acidobacterium</taxon>
    </lineage>
</organism>